<evidence type="ECO:0000313" key="2">
    <source>
        <dbReference type="Proteomes" id="UP000799291"/>
    </source>
</evidence>
<dbReference type="AlphaFoldDB" id="A0A6G1IQG3"/>
<gene>
    <name evidence="1" type="ORF">K458DRAFT_91926</name>
</gene>
<organism evidence="1 2">
    <name type="scientific">Lentithecium fluviatile CBS 122367</name>
    <dbReference type="NCBI Taxonomy" id="1168545"/>
    <lineage>
        <taxon>Eukaryota</taxon>
        <taxon>Fungi</taxon>
        <taxon>Dikarya</taxon>
        <taxon>Ascomycota</taxon>
        <taxon>Pezizomycotina</taxon>
        <taxon>Dothideomycetes</taxon>
        <taxon>Pleosporomycetidae</taxon>
        <taxon>Pleosporales</taxon>
        <taxon>Massarineae</taxon>
        <taxon>Lentitheciaceae</taxon>
        <taxon>Lentithecium</taxon>
    </lineage>
</organism>
<dbReference type="Proteomes" id="UP000799291">
    <property type="component" value="Unassembled WGS sequence"/>
</dbReference>
<name>A0A6G1IQG3_9PLEO</name>
<reference evidence="1" key="1">
    <citation type="journal article" date="2020" name="Stud. Mycol.">
        <title>101 Dothideomycetes genomes: a test case for predicting lifestyles and emergence of pathogens.</title>
        <authorList>
            <person name="Haridas S."/>
            <person name="Albert R."/>
            <person name="Binder M."/>
            <person name="Bloem J."/>
            <person name="Labutti K."/>
            <person name="Salamov A."/>
            <person name="Andreopoulos B."/>
            <person name="Baker S."/>
            <person name="Barry K."/>
            <person name="Bills G."/>
            <person name="Bluhm B."/>
            <person name="Cannon C."/>
            <person name="Castanera R."/>
            <person name="Culley D."/>
            <person name="Daum C."/>
            <person name="Ezra D."/>
            <person name="Gonzalez J."/>
            <person name="Henrissat B."/>
            <person name="Kuo A."/>
            <person name="Liang C."/>
            <person name="Lipzen A."/>
            <person name="Lutzoni F."/>
            <person name="Magnuson J."/>
            <person name="Mondo S."/>
            <person name="Nolan M."/>
            <person name="Ohm R."/>
            <person name="Pangilinan J."/>
            <person name="Park H.-J."/>
            <person name="Ramirez L."/>
            <person name="Alfaro M."/>
            <person name="Sun H."/>
            <person name="Tritt A."/>
            <person name="Yoshinaga Y."/>
            <person name="Zwiers L.-H."/>
            <person name="Turgeon B."/>
            <person name="Goodwin S."/>
            <person name="Spatafora J."/>
            <person name="Crous P."/>
            <person name="Grigoriev I."/>
        </authorList>
    </citation>
    <scope>NUCLEOTIDE SEQUENCE</scope>
    <source>
        <strain evidence="1">CBS 122367</strain>
    </source>
</reference>
<proteinExistence type="predicted"/>
<sequence length="83" mass="9242">MPFCGRQPSRNICIQPHSASNDLISCQPQRASNPQGFACRTAYNFDASGSYRSGPPQTAPPPHYLRRARSERWGPKCRRAAPI</sequence>
<accession>A0A6G1IQG3</accession>
<evidence type="ECO:0000313" key="1">
    <source>
        <dbReference type="EMBL" id="KAF2680487.1"/>
    </source>
</evidence>
<keyword evidence="2" id="KW-1185">Reference proteome</keyword>
<protein>
    <submittedName>
        <fullName evidence="1">Uncharacterized protein</fullName>
    </submittedName>
</protein>
<dbReference type="EMBL" id="MU005596">
    <property type="protein sequence ID" value="KAF2680487.1"/>
    <property type="molecule type" value="Genomic_DNA"/>
</dbReference>